<feature type="transmembrane region" description="Helical" evidence="2">
    <location>
        <begin position="37"/>
        <end position="54"/>
    </location>
</feature>
<evidence type="ECO:0000259" key="3">
    <source>
        <dbReference type="Pfam" id="PF00905"/>
    </source>
</evidence>
<dbReference type="InterPro" id="IPR001460">
    <property type="entry name" value="PCN-bd_Tpept"/>
</dbReference>
<dbReference type="CDD" id="cd07341">
    <property type="entry name" value="M56_BlaR1_MecR1_like"/>
    <property type="match status" value="1"/>
</dbReference>
<dbReference type="Proteomes" id="UP001597120">
    <property type="component" value="Unassembled WGS sequence"/>
</dbReference>
<dbReference type="PANTHER" id="PTHR34978">
    <property type="entry name" value="POSSIBLE SENSOR-TRANSDUCER PROTEIN BLAR"/>
    <property type="match status" value="1"/>
</dbReference>
<keyword evidence="2" id="KW-0472">Membrane</keyword>
<dbReference type="NCBIfam" id="NF000326">
    <property type="entry name" value="blaR1_generic"/>
    <property type="match status" value="1"/>
</dbReference>
<dbReference type="InterPro" id="IPR008756">
    <property type="entry name" value="Peptidase_M56"/>
</dbReference>
<organism evidence="5 6">
    <name type="scientific">Paenibacillus residui</name>
    <dbReference type="NCBI Taxonomy" id="629724"/>
    <lineage>
        <taxon>Bacteria</taxon>
        <taxon>Bacillati</taxon>
        <taxon>Bacillota</taxon>
        <taxon>Bacilli</taxon>
        <taxon>Bacillales</taxon>
        <taxon>Paenibacillaceae</taxon>
        <taxon>Paenibacillus</taxon>
    </lineage>
</organism>
<feature type="domain" description="Peptidase M56" evidence="4">
    <location>
        <begin position="9"/>
        <end position="309"/>
    </location>
</feature>
<gene>
    <name evidence="5" type="ORF">ACFQ03_14015</name>
</gene>
<evidence type="ECO:0000256" key="1">
    <source>
        <dbReference type="ARBA" id="ARBA00011075"/>
    </source>
</evidence>
<feature type="transmembrane region" description="Helical" evidence="2">
    <location>
        <begin position="113"/>
        <end position="138"/>
    </location>
</feature>
<evidence type="ECO:0000256" key="2">
    <source>
        <dbReference type="SAM" id="Phobius"/>
    </source>
</evidence>
<dbReference type="SUPFAM" id="SSF56601">
    <property type="entry name" value="beta-lactamase/transpeptidase-like"/>
    <property type="match status" value="1"/>
</dbReference>
<evidence type="ECO:0000259" key="4">
    <source>
        <dbReference type="Pfam" id="PF05569"/>
    </source>
</evidence>
<dbReference type="Pfam" id="PF00905">
    <property type="entry name" value="Transpeptidase"/>
    <property type="match status" value="1"/>
</dbReference>
<keyword evidence="6" id="KW-1185">Reference proteome</keyword>
<name>A0ABW3DD90_9BACL</name>
<dbReference type="RefSeq" id="WP_379288878.1">
    <property type="nucleotide sequence ID" value="NZ_JBHTIU010000042.1"/>
</dbReference>
<comment type="caution">
    <text evidence="5">The sequence shown here is derived from an EMBL/GenBank/DDBJ whole genome shotgun (WGS) entry which is preliminary data.</text>
</comment>
<dbReference type="InterPro" id="IPR052173">
    <property type="entry name" value="Beta-lactam_resp_regulator"/>
</dbReference>
<feature type="domain" description="Penicillin-binding protein transpeptidase" evidence="3">
    <location>
        <begin position="378"/>
        <end position="591"/>
    </location>
</feature>
<proteinExistence type="inferred from homology"/>
<dbReference type="Gene3D" id="3.40.710.10">
    <property type="entry name" value="DD-peptidase/beta-lactamase superfamily"/>
    <property type="match status" value="1"/>
</dbReference>
<protein>
    <submittedName>
        <fullName evidence="5">BlaR1 family beta-lactam sensor/signal transducer</fullName>
    </submittedName>
</protein>
<dbReference type="InterPro" id="IPR012338">
    <property type="entry name" value="Beta-lactam/transpept-like"/>
</dbReference>
<evidence type="ECO:0000313" key="6">
    <source>
        <dbReference type="Proteomes" id="UP001597120"/>
    </source>
</evidence>
<reference evidence="6" key="1">
    <citation type="journal article" date="2019" name="Int. J. Syst. Evol. Microbiol.">
        <title>The Global Catalogue of Microorganisms (GCM) 10K type strain sequencing project: providing services to taxonomists for standard genome sequencing and annotation.</title>
        <authorList>
            <consortium name="The Broad Institute Genomics Platform"/>
            <consortium name="The Broad Institute Genome Sequencing Center for Infectious Disease"/>
            <person name="Wu L."/>
            <person name="Ma J."/>
        </authorList>
    </citation>
    <scope>NUCLEOTIDE SEQUENCE [LARGE SCALE GENOMIC DNA]</scope>
    <source>
        <strain evidence="6">CCUG 57263</strain>
    </source>
</reference>
<dbReference type="Pfam" id="PF05569">
    <property type="entry name" value="Peptidase_M56"/>
    <property type="match status" value="1"/>
</dbReference>
<dbReference type="EMBL" id="JBHTIU010000042">
    <property type="protein sequence ID" value="MFD0870273.1"/>
    <property type="molecule type" value="Genomic_DNA"/>
</dbReference>
<keyword evidence="2" id="KW-0812">Transmembrane</keyword>
<comment type="similarity">
    <text evidence="1">Belongs to the peptidase M56 family.</text>
</comment>
<accession>A0ABW3DD90</accession>
<feature type="transmembrane region" description="Helical" evidence="2">
    <location>
        <begin position="173"/>
        <end position="195"/>
    </location>
</feature>
<keyword evidence="2" id="KW-1133">Transmembrane helix</keyword>
<feature type="transmembrane region" description="Helical" evidence="2">
    <location>
        <begin position="6"/>
        <end position="25"/>
    </location>
</feature>
<sequence length="597" mass="68898">MDAFILRFWISTIVVSVLVLLILLTKKILYRHMSKKTHYSIWYFLFILPVTALLPSDLFRLGEMYRRIKNSFREQGGTVFKDGELSGYSDFQAPGKTLLQDFAISVNKSTPDFVFYTFFGVWVIGLLICMGVAVYAIYQLNRMKKSAVAIKNPEINELLEKCKETVGVRKKIILLESSWITSPITLGLWQPYILLPKNIQEVFSLNELKYVLLHELSHQKSKDVLVNYGMWLLQIIYWFNPLIWYAVRRMRLDRELACDASVLKLLDENGYIEYGHMIIHFADRTARPYRQFASGMGGTQQQIKQRIRSIADYSGDSPLFKWTSRGICVVLAIFVLLLAPLTSVIAGSDEVYHFSGKNTVYEDLSPYFEGYTGSFVLYDPSNEHYQIYNREMSERRISPNSTYKIYSALFALEENIISPNNDEQAWDGTVYPYEEWNTDQDLSTAMSRSVNWYFQSFDQKMGREKLQAYIGQIKYGNENLSGQLDRYWMESSLKISPIEQVELLNALEENAFGFKEESIRAVKKSIFISEQESGRLYGKTGTGMINGKNVNGWFIGFVEQDDHTYYFASAIQNKNGQANGSKAAEIAIRILQDKQIY</sequence>
<feature type="transmembrane region" description="Helical" evidence="2">
    <location>
        <begin position="327"/>
        <end position="347"/>
    </location>
</feature>
<evidence type="ECO:0000313" key="5">
    <source>
        <dbReference type="EMBL" id="MFD0870273.1"/>
    </source>
</evidence>
<feature type="transmembrane region" description="Helical" evidence="2">
    <location>
        <begin position="228"/>
        <end position="247"/>
    </location>
</feature>
<dbReference type="PANTHER" id="PTHR34978:SF3">
    <property type="entry name" value="SLR0241 PROTEIN"/>
    <property type="match status" value="1"/>
</dbReference>